<dbReference type="InterPro" id="IPR026287">
    <property type="entry name" value="SoFic-like"/>
</dbReference>
<comment type="caution">
    <text evidence="5">The sequence shown here is derived from an EMBL/GenBank/DDBJ whole genome shotgun (WGS) entry which is preliminary data.</text>
</comment>
<feature type="binding site" evidence="1">
    <location>
        <begin position="211"/>
        <end position="217"/>
    </location>
    <ligand>
        <name>ATP</name>
        <dbReference type="ChEBI" id="CHEBI:30616"/>
    </ligand>
</feature>
<proteinExistence type="predicted"/>
<feature type="binding site" evidence="3">
    <location>
        <begin position="210"/>
        <end position="217"/>
    </location>
    <ligand>
        <name>ATP</name>
        <dbReference type="ChEBI" id="CHEBI:30616"/>
    </ligand>
</feature>
<dbReference type="PROSITE" id="PS51459">
    <property type="entry name" value="FIDO"/>
    <property type="match status" value="1"/>
</dbReference>
<dbReference type="InterPro" id="IPR036597">
    <property type="entry name" value="Fido-like_dom_sf"/>
</dbReference>
<dbReference type="PANTHER" id="PTHR13504">
    <property type="entry name" value="FIDO DOMAIN-CONTAINING PROTEIN DDB_G0283145"/>
    <property type="match status" value="1"/>
</dbReference>
<dbReference type="InterPro" id="IPR025758">
    <property type="entry name" value="Fic/DOC_N"/>
</dbReference>
<dbReference type="GO" id="GO:0005524">
    <property type="term" value="F:ATP binding"/>
    <property type="evidence" value="ECO:0007669"/>
    <property type="project" value="UniProtKB-KW"/>
</dbReference>
<evidence type="ECO:0000256" key="1">
    <source>
        <dbReference type="PIRSR" id="PIRSR038925-1"/>
    </source>
</evidence>
<feature type="binding site" evidence="1">
    <location>
        <position position="248"/>
    </location>
    <ligand>
        <name>ATP</name>
        <dbReference type="ChEBI" id="CHEBI:30616"/>
    </ligand>
</feature>
<feature type="active site" evidence="2">
    <location>
        <position position="206"/>
    </location>
</feature>
<dbReference type="SUPFAM" id="SSF140931">
    <property type="entry name" value="Fic-like"/>
    <property type="match status" value="1"/>
</dbReference>
<dbReference type="OrthoDB" id="9814400at2"/>
<dbReference type="Proteomes" id="UP000260823">
    <property type="component" value="Unassembled WGS sequence"/>
</dbReference>
<feature type="binding site" evidence="1">
    <location>
        <position position="70"/>
    </location>
    <ligand>
        <name>ATP</name>
        <dbReference type="ChEBI" id="CHEBI:30616"/>
    </ligand>
</feature>
<organism evidence="5 6">
    <name type="scientific">Mucilaginibacter terrenus</name>
    <dbReference type="NCBI Taxonomy" id="2482727"/>
    <lineage>
        <taxon>Bacteria</taxon>
        <taxon>Pseudomonadati</taxon>
        <taxon>Bacteroidota</taxon>
        <taxon>Sphingobacteriia</taxon>
        <taxon>Sphingobacteriales</taxon>
        <taxon>Sphingobacteriaceae</taxon>
        <taxon>Mucilaginibacter</taxon>
    </lineage>
</organism>
<keyword evidence="1" id="KW-0067">ATP-binding</keyword>
<name>A0A3E2NJF6_9SPHI</name>
<dbReference type="AlphaFoldDB" id="A0A3E2NJF6"/>
<dbReference type="InterPro" id="IPR048770">
    <property type="entry name" value="SoFic-like_C"/>
</dbReference>
<keyword evidence="1" id="KW-0547">Nucleotide-binding</keyword>
<feature type="binding site" evidence="3">
    <location>
        <begin position="248"/>
        <end position="249"/>
    </location>
    <ligand>
        <name>ATP</name>
        <dbReference type="ChEBI" id="CHEBI:30616"/>
    </ligand>
</feature>
<evidence type="ECO:0000313" key="5">
    <source>
        <dbReference type="EMBL" id="RFZ81060.1"/>
    </source>
</evidence>
<feature type="binding site" evidence="1">
    <location>
        <position position="206"/>
    </location>
    <ligand>
        <name>ATP</name>
        <dbReference type="ChEBI" id="CHEBI:30616"/>
    </ligand>
</feature>
<dbReference type="InterPro" id="IPR040198">
    <property type="entry name" value="Fido_containing"/>
</dbReference>
<accession>A0A3E2NJF6</accession>
<evidence type="ECO:0000256" key="2">
    <source>
        <dbReference type="PIRSR" id="PIRSR640198-1"/>
    </source>
</evidence>
<dbReference type="InterPro" id="IPR003812">
    <property type="entry name" value="Fido"/>
</dbReference>
<dbReference type="Gene3D" id="1.10.3290.10">
    <property type="entry name" value="Fido-like domain"/>
    <property type="match status" value="1"/>
</dbReference>
<dbReference type="RefSeq" id="WP_117385098.1">
    <property type="nucleotide sequence ID" value="NZ_QWDE01000008.1"/>
</dbReference>
<dbReference type="Pfam" id="PF13784">
    <property type="entry name" value="Fic_N"/>
    <property type="match status" value="1"/>
</dbReference>
<gene>
    <name evidence="5" type="ORF">DYU05_20600</name>
</gene>
<feature type="domain" description="Fido" evidence="4">
    <location>
        <begin position="119"/>
        <end position="270"/>
    </location>
</feature>
<keyword evidence="6" id="KW-1185">Reference proteome</keyword>
<dbReference type="PIRSF" id="PIRSF038925">
    <property type="entry name" value="AMP-prot_trans"/>
    <property type="match status" value="1"/>
</dbReference>
<sequence length="370" mass="42018">MAYDRSKPFNDLPLLPPTSEIENDVEILKKLVTASRALAAVNSSIMRLPNPLMLVNTIALQEAKASTAIENIFTTEDALYKAVSDTVQEDKANVATKEVLRYREALWTGYQLIKENNIIDLESILGIFRQIKNTSSGLRSPASLTIIQRGQSEFRSGEVIYTPPRGAGILEKLMDNLLIYLNDNEKYPTDPLLKMCFAHYQFEAIHPFPDGNGRTGRILNLLYLVHAGLLNQPVLYLSKYIIVNKDDYYYNLGIVTQRGSWKPWMLYMLEAVEKTAQLTSQLINSILAQMDSTLVHAKGLIKWYNKEVNELIFSQPYIKPKFIGDQLNITSRTTLTKYFNELVDAKILSPIKDGKELFYVNNDLIQILEG</sequence>
<dbReference type="Pfam" id="PF02661">
    <property type="entry name" value="Fic"/>
    <property type="match status" value="1"/>
</dbReference>
<reference evidence="5 6" key="1">
    <citation type="submission" date="2018-08" db="EMBL/GenBank/DDBJ databases">
        <title>Mucilaginibacter terrae sp. nov., isolated from manganese diggings.</title>
        <authorList>
            <person name="Huang Y."/>
            <person name="Zhou Z."/>
        </authorList>
    </citation>
    <scope>NUCLEOTIDE SEQUENCE [LARGE SCALE GENOMIC DNA]</scope>
    <source>
        <strain evidence="5 6">ZH6</strain>
    </source>
</reference>
<evidence type="ECO:0000256" key="3">
    <source>
        <dbReference type="PIRSR" id="PIRSR640198-2"/>
    </source>
</evidence>
<protein>
    <submittedName>
        <fullName evidence="5">Fic family protein</fullName>
    </submittedName>
</protein>
<dbReference type="Pfam" id="PF21248">
    <property type="entry name" value="SoFic-like_C"/>
    <property type="match status" value="1"/>
</dbReference>
<dbReference type="EMBL" id="QWDE01000008">
    <property type="protein sequence ID" value="RFZ81060.1"/>
    <property type="molecule type" value="Genomic_DNA"/>
</dbReference>
<evidence type="ECO:0000313" key="6">
    <source>
        <dbReference type="Proteomes" id="UP000260823"/>
    </source>
</evidence>
<dbReference type="PANTHER" id="PTHR13504:SF35">
    <property type="entry name" value="PROTEIN ADENYLYLTRANSFERASE SOFIC"/>
    <property type="match status" value="1"/>
</dbReference>
<evidence type="ECO:0000259" key="4">
    <source>
        <dbReference type="PROSITE" id="PS51459"/>
    </source>
</evidence>